<name>A0AAV9I9V8_9RHOD</name>
<keyword evidence="9" id="KW-0999">Mitochondrion inner membrane</keyword>
<keyword evidence="13" id="KW-0472">Membrane</keyword>
<evidence type="ECO:0000256" key="7">
    <source>
        <dbReference type="ARBA" id="ARBA00022553"/>
    </source>
</evidence>
<protein>
    <recommendedName>
        <fullName evidence="5">NADH dehydrogenase [ubiquinone] 1 beta subcomplex subunit 9</fullName>
    </recommendedName>
    <alternativeName>
        <fullName evidence="14">Complex I-B22</fullName>
    </alternativeName>
    <alternativeName>
        <fullName evidence="15">NADH-ubiquinone oxidoreductase B22 subunit</fullName>
    </alternativeName>
</protein>
<keyword evidence="19" id="KW-1185">Reference proteome</keyword>
<evidence type="ECO:0000256" key="16">
    <source>
        <dbReference type="SAM" id="MobiDB-lite"/>
    </source>
</evidence>
<evidence type="ECO:0000256" key="6">
    <source>
        <dbReference type="ARBA" id="ARBA00022448"/>
    </source>
</evidence>
<feature type="region of interest" description="Disordered" evidence="16">
    <location>
        <begin position="87"/>
        <end position="122"/>
    </location>
</feature>
<comment type="subunit">
    <text evidence="4">Mammalian complex I is composed of 45 different subunits.</text>
</comment>
<keyword evidence="7" id="KW-0597">Phosphoprotein</keyword>
<evidence type="ECO:0000256" key="11">
    <source>
        <dbReference type="ARBA" id="ARBA00022990"/>
    </source>
</evidence>
<dbReference type="Pfam" id="PF05347">
    <property type="entry name" value="Complex1_LYR"/>
    <property type="match status" value="1"/>
</dbReference>
<dbReference type="GO" id="GO:0005743">
    <property type="term" value="C:mitochondrial inner membrane"/>
    <property type="evidence" value="ECO:0007669"/>
    <property type="project" value="UniProtKB-SubCell"/>
</dbReference>
<evidence type="ECO:0000313" key="18">
    <source>
        <dbReference type="EMBL" id="KAK4524215.1"/>
    </source>
</evidence>
<evidence type="ECO:0000256" key="2">
    <source>
        <dbReference type="ARBA" id="ARBA00004443"/>
    </source>
</evidence>
<keyword evidence="6" id="KW-0813">Transport</keyword>
<evidence type="ECO:0000259" key="17">
    <source>
        <dbReference type="Pfam" id="PF05347"/>
    </source>
</evidence>
<evidence type="ECO:0000256" key="5">
    <source>
        <dbReference type="ARBA" id="ARBA00018684"/>
    </source>
</evidence>
<dbReference type="InterPro" id="IPR045292">
    <property type="entry name" value="Complex1_LYR_NDUFB9_LYRM3"/>
</dbReference>
<dbReference type="CDD" id="cd20263">
    <property type="entry name" value="Complex1_LYR_NDUFB9_LYRM3"/>
    <property type="match status" value="1"/>
</dbReference>
<dbReference type="PANTHER" id="PTHR12868">
    <property type="entry name" value="NADH-UBIQUINONE OXIDOREDUCTASE B22 SUBUNIT"/>
    <property type="match status" value="1"/>
</dbReference>
<dbReference type="EMBL" id="JANCYU010000022">
    <property type="protein sequence ID" value="KAK4524215.1"/>
    <property type="molecule type" value="Genomic_DNA"/>
</dbReference>
<proteinExistence type="inferred from homology"/>
<evidence type="ECO:0000313" key="19">
    <source>
        <dbReference type="Proteomes" id="UP001300502"/>
    </source>
</evidence>
<comment type="caution">
    <text evidence="18">The sequence shown here is derived from an EMBL/GenBank/DDBJ whole genome shotgun (WGS) entry which is preliminary data.</text>
</comment>
<accession>A0AAV9I9V8</accession>
<keyword evidence="12" id="KW-0496">Mitochondrion</keyword>
<evidence type="ECO:0000256" key="9">
    <source>
        <dbReference type="ARBA" id="ARBA00022792"/>
    </source>
</evidence>
<dbReference type="GO" id="GO:0006120">
    <property type="term" value="P:mitochondrial electron transport, NADH to ubiquinone"/>
    <property type="evidence" value="ECO:0007669"/>
    <property type="project" value="InterPro"/>
</dbReference>
<comment type="subcellular location">
    <subcellularLocation>
        <location evidence="2">Mitochondrion inner membrane</location>
        <topology evidence="2">Peripheral membrane protein</topology>
        <orientation evidence="2">Matrix side</orientation>
    </subcellularLocation>
</comment>
<feature type="domain" description="Complex 1 LYR protein" evidence="17">
    <location>
        <begin position="23"/>
        <end position="78"/>
    </location>
</feature>
<dbReference type="PANTHER" id="PTHR12868:SF0">
    <property type="entry name" value="NADH DEHYDROGENASE [UBIQUINONE] 1 BETA SUBCOMPLEX SUBUNIT 9"/>
    <property type="match status" value="1"/>
</dbReference>
<evidence type="ECO:0000256" key="14">
    <source>
        <dbReference type="ARBA" id="ARBA00030192"/>
    </source>
</evidence>
<dbReference type="Proteomes" id="UP001300502">
    <property type="component" value="Unassembled WGS sequence"/>
</dbReference>
<gene>
    <name evidence="18" type="ORF">GAYE_SCF02G2114</name>
</gene>
<evidence type="ECO:0000256" key="10">
    <source>
        <dbReference type="ARBA" id="ARBA00022982"/>
    </source>
</evidence>
<sequence length="122" mass="14015">MGNQVSMPAARAAPFAPNLTHKQRVTRLYRHALRTARDWEPDFDEFVKDAEKIQARFKKNKHLTIQEGQRLVEAGLKELIANRHPEPYIPPFAPGGTAYQRNVPCPPEDVNDLLPPPERRIR</sequence>
<comment type="similarity">
    <text evidence="3">Belongs to the complex I LYR family.</text>
</comment>
<evidence type="ECO:0000256" key="3">
    <source>
        <dbReference type="ARBA" id="ARBA00009508"/>
    </source>
</evidence>
<evidence type="ECO:0000256" key="4">
    <source>
        <dbReference type="ARBA" id="ARBA00011790"/>
    </source>
</evidence>
<dbReference type="InterPro" id="IPR008011">
    <property type="entry name" value="Complex1_LYR_dom"/>
</dbReference>
<dbReference type="InterPro" id="IPR033034">
    <property type="entry name" value="NDUFB9"/>
</dbReference>
<comment type="function">
    <text evidence="1">Accessory subunit of the mitochondrial membrane respiratory chain NADH dehydrogenase (Complex I), that is believed to be not involved in catalysis. Complex I functions in the transfer of electrons from NADH to the respiratory chain. The immediate electron acceptor for the enzyme is believed to be ubiquinone.</text>
</comment>
<keyword evidence="8" id="KW-0679">Respiratory chain</keyword>
<organism evidence="18 19">
    <name type="scientific">Galdieria yellowstonensis</name>
    <dbReference type="NCBI Taxonomy" id="3028027"/>
    <lineage>
        <taxon>Eukaryota</taxon>
        <taxon>Rhodophyta</taxon>
        <taxon>Bangiophyceae</taxon>
        <taxon>Galdieriales</taxon>
        <taxon>Galdieriaceae</taxon>
        <taxon>Galdieria</taxon>
    </lineage>
</organism>
<evidence type="ECO:0000256" key="1">
    <source>
        <dbReference type="ARBA" id="ARBA00002920"/>
    </source>
</evidence>
<evidence type="ECO:0000256" key="13">
    <source>
        <dbReference type="ARBA" id="ARBA00023136"/>
    </source>
</evidence>
<evidence type="ECO:0000256" key="8">
    <source>
        <dbReference type="ARBA" id="ARBA00022660"/>
    </source>
</evidence>
<evidence type="ECO:0000256" key="12">
    <source>
        <dbReference type="ARBA" id="ARBA00023128"/>
    </source>
</evidence>
<keyword evidence="10" id="KW-0249">Electron transport</keyword>
<evidence type="ECO:0000256" key="15">
    <source>
        <dbReference type="ARBA" id="ARBA00032528"/>
    </source>
</evidence>
<dbReference type="AlphaFoldDB" id="A0AAV9I9V8"/>
<reference evidence="18 19" key="1">
    <citation type="submission" date="2022-07" db="EMBL/GenBank/DDBJ databases">
        <title>Genome-wide signatures of adaptation to extreme environments.</title>
        <authorList>
            <person name="Cho C.H."/>
            <person name="Yoon H.S."/>
        </authorList>
    </citation>
    <scope>NUCLEOTIDE SEQUENCE [LARGE SCALE GENOMIC DNA]</scope>
    <source>
        <strain evidence="18 19">108.79 E11</strain>
    </source>
</reference>
<keyword evidence="11" id="KW-0007">Acetylation</keyword>